<name>A0A379I9J5_PSEFL</name>
<feature type="chain" id="PRO_5016623856" evidence="1">
    <location>
        <begin position="20"/>
        <end position="118"/>
    </location>
</feature>
<reference evidence="2 3" key="1">
    <citation type="submission" date="2018-06" db="EMBL/GenBank/DDBJ databases">
        <authorList>
            <consortium name="Pathogen Informatics"/>
            <person name="Doyle S."/>
        </authorList>
    </citation>
    <scope>NUCLEOTIDE SEQUENCE [LARGE SCALE GENOMIC DNA]</scope>
    <source>
        <strain evidence="2 3">NCTC10392</strain>
    </source>
</reference>
<evidence type="ECO:0000313" key="2">
    <source>
        <dbReference type="EMBL" id="SUD29515.1"/>
    </source>
</evidence>
<dbReference type="OrthoDB" id="7020071at2"/>
<evidence type="ECO:0000313" key="3">
    <source>
        <dbReference type="Proteomes" id="UP000255125"/>
    </source>
</evidence>
<organism evidence="2 3">
    <name type="scientific">Pseudomonas fluorescens</name>
    <dbReference type="NCBI Taxonomy" id="294"/>
    <lineage>
        <taxon>Bacteria</taxon>
        <taxon>Pseudomonadati</taxon>
        <taxon>Pseudomonadota</taxon>
        <taxon>Gammaproteobacteria</taxon>
        <taxon>Pseudomonadales</taxon>
        <taxon>Pseudomonadaceae</taxon>
        <taxon>Pseudomonas</taxon>
    </lineage>
</organism>
<dbReference type="EMBL" id="UGUS01000002">
    <property type="protein sequence ID" value="SUD29515.1"/>
    <property type="molecule type" value="Genomic_DNA"/>
</dbReference>
<protein>
    <submittedName>
        <fullName evidence="2">Uncharacterized protein</fullName>
    </submittedName>
</protein>
<proteinExistence type="predicted"/>
<sequence>MNIRWAFFLLAGMASLAWAEPAAKLFYRSQADFTEMTLTLKKAHNLQPDLIEVEVKLTPEARERTKALTLAALHKPVTLYLNGRQLNTATVQGVLDAPGLRFSIPREQLLEMMPSLLK</sequence>
<dbReference type="KEGG" id="pfn:HZ99_24425"/>
<gene>
    <name evidence="2" type="ORF">NCTC10392_01455</name>
</gene>
<keyword evidence="1" id="KW-0732">Signal</keyword>
<accession>A0A379I9J5</accession>
<dbReference type="RefSeq" id="WP_038446517.1">
    <property type="nucleotide sequence ID" value="NZ_CP008896.1"/>
</dbReference>
<dbReference type="Proteomes" id="UP000255125">
    <property type="component" value="Unassembled WGS sequence"/>
</dbReference>
<evidence type="ECO:0000256" key="1">
    <source>
        <dbReference type="SAM" id="SignalP"/>
    </source>
</evidence>
<dbReference type="AlphaFoldDB" id="A0A379I9J5"/>
<feature type="signal peptide" evidence="1">
    <location>
        <begin position="1"/>
        <end position="19"/>
    </location>
</feature>